<reference evidence="2" key="1">
    <citation type="submission" date="2021-02" db="EMBL/GenBank/DDBJ databases">
        <authorList>
            <person name="Nowell W R."/>
        </authorList>
    </citation>
    <scope>NUCLEOTIDE SEQUENCE</scope>
    <source>
        <strain evidence="2">Ploen Becks lab</strain>
    </source>
</reference>
<evidence type="ECO:0000313" key="3">
    <source>
        <dbReference type="Proteomes" id="UP000663879"/>
    </source>
</evidence>
<organism evidence="2 3">
    <name type="scientific">Brachionus calyciflorus</name>
    <dbReference type="NCBI Taxonomy" id="104777"/>
    <lineage>
        <taxon>Eukaryota</taxon>
        <taxon>Metazoa</taxon>
        <taxon>Spiralia</taxon>
        <taxon>Gnathifera</taxon>
        <taxon>Rotifera</taxon>
        <taxon>Eurotatoria</taxon>
        <taxon>Monogononta</taxon>
        <taxon>Pseudotrocha</taxon>
        <taxon>Ploima</taxon>
        <taxon>Brachionidae</taxon>
        <taxon>Brachionus</taxon>
    </lineage>
</organism>
<dbReference type="AlphaFoldDB" id="A0A814GHM0"/>
<gene>
    <name evidence="2" type="ORF">OXX778_LOCUS16182</name>
</gene>
<dbReference type="Proteomes" id="UP000663879">
    <property type="component" value="Unassembled WGS sequence"/>
</dbReference>
<evidence type="ECO:0000313" key="2">
    <source>
        <dbReference type="EMBL" id="CAF0996454.1"/>
    </source>
</evidence>
<sequence>MAENSGLSYKELATIHYKVRTSNYMNQKQMFLNNEISIETYIKYTIKVFDFAKLERKAKMAEDIDDDKDSADSLSDYEESDDDESDVDQEIN</sequence>
<name>A0A814GHM0_9BILA</name>
<feature type="compositionally biased region" description="Acidic residues" evidence="1">
    <location>
        <begin position="63"/>
        <end position="92"/>
    </location>
</feature>
<comment type="caution">
    <text evidence="2">The sequence shown here is derived from an EMBL/GenBank/DDBJ whole genome shotgun (WGS) entry which is preliminary data.</text>
</comment>
<evidence type="ECO:0000256" key="1">
    <source>
        <dbReference type="SAM" id="MobiDB-lite"/>
    </source>
</evidence>
<keyword evidence="3" id="KW-1185">Reference proteome</keyword>
<proteinExistence type="predicted"/>
<feature type="region of interest" description="Disordered" evidence="1">
    <location>
        <begin position="60"/>
        <end position="92"/>
    </location>
</feature>
<protein>
    <submittedName>
        <fullName evidence="2">Uncharacterized protein</fullName>
    </submittedName>
</protein>
<dbReference type="EMBL" id="CAJNOC010003754">
    <property type="protein sequence ID" value="CAF0996454.1"/>
    <property type="molecule type" value="Genomic_DNA"/>
</dbReference>
<accession>A0A814GHM0</accession>